<organism evidence="5 6">
    <name type="scientific">Hydrogenibacillus schlegelii</name>
    <name type="common">Bacillus schlegelii</name>
    <dbReference type="NCBI Taxonomy" id="1484"/>
    <lineage>
        <taxon>Bacteria</taxon>
        <taxon>Bacillati</taxon>
        <taxon>Bacillota</taxon>
        <taxon>Bacilli</taxon>
        <taxon>Bacillales</taxon>
        <taxon>Bacillales Family X. Incertae Sedis</taxon>
        <taxon>Hydrogenibacillus</taxon>
    </lineage>
</organism>
<dbReference type="EMBL" id="JAHHQF010000043">
    <property type="protein sequence ID" value="MBT9281773.1"/>
    <property type="molecule type" value="Genomic_DNA"/>
</dbReference>
<dbReference type="InterPro" id="IPR022877">
    <property type="entry name" value="UPF0173"/>
</dbReference>
<dbReference type="InterPro" id="IPR036866">
    <property type="entry name" value="RibonucZ/Hydroxyglut_hydro"/>
</dbReference>
<comment type="caution">
    <text evidence="5">The sequence shown here is derived from an EMBL/GenBank/DDBJ whole genome shotgun (WGS) entry which is preliminary data.</text>
</comment>
<proteinExistence type="inferred from homology"/>
<dbReference type="InterPro" id="IPR001279">
    <property type="entry name" value="Metallo-B-lactamas"/>
</dbReference>
<name>A0A947CW95_HYDSH</name>
<evidence type="ECO:0000313" key="6">
    <source>
        <dbReference type="Proteomes" id="UP000748108"/>
    </source>
</evidence>
<feature type="compositionally biased region" description="Low complexity" evidence="3">
    <location>
        <begin position="286"/>
        <end position="306"/>
    </location>
</feature>
<gene>
    <name evidence="5" type="ORF">KM312_03815</name>
</gene>
<dbReference type="HAMAP" id="MF_00457">
    <property type="entry name" value="UPF0173"/>
    <property type="match status" value="1"/>
</dbReference>
<dbReference type="PANTHER" id="PTHR43546:SF3">
    <property type="entry name" value="UPF0173 METAL-DEPENDENT HYDROLASE MJ1163"/>
    <property type="match status" value="1"/>
</dbReference>
<dbReference type="Gene3D" id="3.60.15.10">
    <property type="entry name" value="Ribonuclease Z/Hydroxyacylglutathione hydrolase-like"/>
    <property type="match status" value="1"/>
</dbReference>
<dbReference type="SUPFAM" id="SSF56281">
    <property type="entry name" value="Metallo-hydrolase/oxidoreductase"/>
    <property type="match status" value="1"/>
</dbReference>
<dbReference type="AlphaFoldDB" id="A0A947CW95"/>
<feature type="compositionally biased region" description="Basic residues" evidence="3">
    <location>
        <begin position="272"/>
        <end position="285"/>
    </location>
</feature>
<sequence>MEIRYHGHATVELVIGATRVWIDPFLTGNPLADVAAPAAEADYILLTHGHSDHTADVLALAKKRGATVVATYELASLFGAQGVEIHPMNLGGAHRFPFGTVRLVPAFHSSSVEGPDGRPVYAGMPAGLIVEAEGKTLYHAGDTALFGDMKLIGELYRPDVAFLPIGDNFTMGPAEAVVAAEWLGKPLVVPIHYNTFPVIRQDADAFIRLLAERGIEGRALGSALRRPPGRRGRTWPVRFWPVLSAPPPAYAGERRPGVFPGAGPPSFPASERRKRRCERGRRSKGRSSGSSSSRGPGFPASGRRLPGVGGLPRSGWRWPFWPSAATSWPSAGTLPSGKPGPASRPPARR</sequence>
<accession>A0A947CW95</accession>
<dbReference type="SMART" id="SM00849">
    <property type="entry name" value="Lactamase_B"/>
    <property type="match status" value="1"/>
</dbReference>
<dbReference type="Proteomes" id="UP000748108">
    <property type="component" value="Unassembled WGS sequence"/>
</dbReference>
<dbReference type="InterPro" id="IPR050114">
    <property type="entry name" value="UPF0173_UPF0282_UlaG_hydrolase"/>
</dbReference>
<reference evidence="5" key="1">
    <citation type="journal article" date="2021" name="Microbiology">
        <title>Metagenomic Analysis of the Microbial Community in the Underground Coal Fire Area (Kemerovo Region, Russia) Revealed Predominance of Thermophilic Members of the Phyla Deinococcus-thermus, Aquificae, and Firmicutes.</title>
        <authorList>
            <person name="Kadnikov V."/>
            <person name="Mardanov A.V."/>
            <person name="Beletsky A.V."/>
            <person name="Karnachuk O.V."/>
            <person name="Ravin N.V."/>
        </authorList>
    </citation>
    <scope>NUCLEOTIDE SEQUENCE</scope>
    <source>
        <strain evidence="5">RBS10-49</strain>
    </source>
</reference>
<evidence type="ECO:0000256" key="1">
    <source>
        <dbReference type="ARBA" id="ARBA00022801"/>
    </source>
</evidence>
<feature type="domain" description="Metallo-beta-lactamase" evidence="4">
    <location>
        <begin position="7"/>
        <end position="192"/>
    </location>
</feature>
<keyword evidence="1 2" id="KW-0378">Hydrolase</keyword>
<evidence type="ECO:0000313" key="5">
    <source>
        <dbReference type="EMBL" id="MBT9281773.1"/>
    </source>
</evidence>
<feature type="region of interest" description="Disordered" evidence="3">
    <location>
        <begin position="327"/>
        <end position="349"/>
    </location>
</feature>
<evidence type="ECO:0000256" key="2">
    <source>
        <dbReference type="HAMAP-Rule" id="MF_00457"/>
    </source>
</evidence>
<evidence type="ECO:0000259" key="4">
    <source>
        <dbReference type="SMART" id="SM00849"/>
    </source>
</evidence>
<dbReference type="GO" id="GO:0016787">
    <property type="term" value="F:hydrolase activity"/>
    <property type="evidence" value="ECO:0007669"/>
    <property type="project" value="UniProtKB-UniRule"/>
</dbReference>
<dbReference type="Pfam" id="PF12706">
    <property type="entry name" value="Lactamase_B_2"/>
    <property type="match status" value="1"/>
</dbReference>
<protein>
    <recommendedName>
        <fullName evidence="2">UPF0173 metal-dependent hydrolase KM312_03815</fullName>
    </recommendedName>
</protein>
<feature type="region of interest" description="Disordered" evidence="3">
    <location>
        <begin position="253"/>
        <end position="310"/>
    </location>
</feature>
<dbReference type="NCBIfam" id="NF001911">
    <property type="entry name" value="PRK00685.1"/>
    <property type="match status" value="1"/>
</dbReference>
<dbReference type="PANTHER" id="PTHR43546">
    <property type="entry name" value="UPF0173 METAL-DEPENDENT HYDROLASE MJ1163-RELATED"/>
    <property type="match status" value="1"/>
</dbReference>
<evidence type="ECO:0000256" key="3">
    <source>
        <dbReference type="SAM" id="MobiDB-lite"/>
    </source>
</evidence>
<comment type="similarity">
    <text evidence="2">Belongs to the UPF0173 family.</text>
</comment>